<dbReference type="SUPFAM" id="SSF49464">
    <property type="entry name" value="Carboxypeptidase regulatory domain-like"/>
    <property type="match status" value="1"/>
</dbReference>
<evidence type="ECO:0000259" key="10">
    <source>
        <dbReference type="PROSITE" id="PS52035"/>
    </source>
</evidence>
<keyword evidence="7" id="KW-0862">Zinc</keyword>
<protein>
    <recommendedName>
        <fullName evidence="10">Peptidase M14 domain-containing protein</fullName>
    </recommendedName>
</protein>
<dbReference type="Gene3D" id="2.60.40.1120">
    <property type="entry name" value="Carboxypeptidase-like, regulatory domain"/>
    <property type="match status" value="1"/>
</dbReference>
<dbReference type="OrthoDB" id="10249045at2759"/>
<dbReference type="Proteomes" id="UP000218231">
    <property type="component" value="Unassembled WGS sequence"/>
</dbReference>
<keyword evidence="12" id="KW-1185">Reference proteome</keyword>
<evidence type="ECO:0000256" key="3">
    <source>
        <dbReference type="ARBA" id="ARBA00022645"/>
    </source>
</evidence>
<evidence type="ECO:0000256" key="2">
    <source>
        <dbReference type="ARBA" id="ARBA00005988"/>
    </source>
</evidence>
<dbReference type="PANTHER" id="PTHR11532">
    <property type="entry name" value="PROTEASE M14 CARBOXYPEPTIDASE"/>
    <property type="match status" value="1"/>
</dbReference>
<sequence>MLKRMVSTLDLRLLSIEESRAFARVSQYQQFFETYQFVHVSSNVGALFGRQGESVASSQGQGECAVVLLQTVGHFRGQQSCLLLTREGLVLGQHFQEELQKMMNRPTSALLEQSSTSENSSGDGLGIFIVDDFGRLEERDCLHSGARMEAELVTALYEIGKSVESRPLVVIHFSTTPGEHVSMKPELKYVGNMHGNEPVGRELLLRLAESLCDGVVNKDKEIIQLINSTSIHLLPSMNPDGFELALKTEPEKRKWLTGRSNANGVDLNRDFPDLDGVFYELEKMKVPKFDHLMDLFSDDKDRQPETLAVGRWILSLPFVLSANLHEGDLVANYPFDSSPEGKAVSAYSASPDDGTFRWLAETYAKNHAHMGKNDHPPCDGTAQGAFSNQGGITNGAKWYSVSGGMQDFNYLATNAMEITLELSCEKMPSGETLPQLWEDNQKALMEYMWKVHSGVKGTIYDQLTGEPIEKAVVWVRNSSAENPIKHPVTSWVHGDYYRTLPAGTYELFVGAEGYEPQAKNVTVENKVRDSAMVVDFALKPIQAVEEAELQEVLEELAAQAANNEALEEEN</sequence>
<evidence type="ECO:0000256" key="5">
    <source>
        <dbReference type="ARBA" id="ARBA00022723"/>
    </source>
</evidence>
<evidence type="ECO:0000256" key="7">
    <source>
        <dbReference type="ARBA" id="ARBA00022833"/>
    </source>
</evidence>
<dbReference type="Pfam" id="PF13620">
    <property type="entry name" value="CarboxypepD_reg"/>
    <property type="match status" value="1"/>
</dbReference>
<dbReference type="GO" id="GO:0004181">
    <property type="term" value="F:metallocarboxypeptidase activity"/>
    <property type="evidence" value="ECO:0007669"/>
    <property type="project" value="InterPro"/>
</dbReference>
<dbReference type="STRING" id="2018661.A0A2A2KY61"/>
<dbReference type="FunFam" id="2.60.40.1120:FF:000019">
    <property type="entry name" value="Carboxypeptidase D"/>
    <property type="match status" value="1"/>
</dbReference>
<dbReference type="InterPro" id="IPR008969">
    <property type="entry name" value="CarboxyPept-like_regulatory"/>
</dbReference>
<comment type="similarity">
    <text evidence="2 9">Belongs to the peptidase M14 family.</text>
</comment>
<feature type="domain" description="Peptidase M14" evidence="10">
    <location>
        <begin position="132"/>
        <end position="451"/>
    </location>
</feature>
<proteinExistence type="inferred from homology"/>
<evidence type="ECO:0000313" key="12">
    <source>
        <dbReference type="Proteomes" id="UP000218231"/>
    </source>
</evidence>
<comment type="caution">
    <text evidence="11">The sequence shown here is derived from an EMBL/GenBank/DDBJ whole genome shotgun (WGS) entry which is preliminary data.</text>
</comment>
<dbReference type="PROSITE" id="PS00132">
    <property type="entry name" value="CARBOXYPEPT_ZN_1"/>
    <property type="match status" value="1"/>
</dbReference>
<evidence type="ECO:0000256" key="4">
    <source>
        <dbReference type="ARBA" id="ARBA00022670"/>
    </source>
</evidence>
<keyword evidence="6" id="KW-0378">Hydrolase</keyword>
<accession>A0A2A2KY61</accession>
<keyword evidence="3" id="KW-0121">Carboxypeptidase</keyword>
<dbReference type="CDD" id="cd11308">
    <property type="entry name" value="Peptidase_M14NE-CP-C_like"/>
    <property type="match status" value="1"/>
</dbReference>
<dbReference type="GO" id="GO:0006518">
    <property type="term" value="P:peptide metabolic process"/>
    <property type="evidence" value="ECO:0007669"/>
    <property type="project" value="TreeGrafter"/>
</dbReference>
<evidence type="ECO:0000313" key="11">
    <source>
        <dbReference type="EMBL" id="PAV78936.1"/>
    </source>
</evidence>
<dbReference type="PROSITE" id="PS52035">
    <property type="entry name" value="PEPTIDASE_M14"/>
    <property type="match status" value="1"/>
</dbReference>
<dbReference type="PANTHER" id="PTHR11532:SF93">
    <property type="entry name" value="CARBOXYPEPTIDASE E"/>
    <property type="match status" value="1"/>
</dbReference>
<dbReference type="EMBL" id="LIAE01007493">
    <property type="protein sequence ID" value="PAV78936.1"/>
    <property type="molecule type" value="Genomic_DNA"/>
</dbReference>
<evidence type="ECO:0000256" key="9">
    <source>
        <dbReference type="PROSITE-ProRule" id="PRU01379"/>
    </source>
</evidence>
<reference evidence="11 12" key="1">
    <citation type="journal article" date="2017" name="Curr. Biol.">
        <title>Genome architecture and evolution of a unichromosomal asexual nematode.</title>
        <authorList>
            <person name="Fradin H."/>
            <person name="Zegar C."/>
            <person name="Gutwein M."/>
            <person name="Lucas J."/>
            <person name="Kovtun M."/>
            <person name="Corcoran D."/>
            <person name="Baugh L.R."/>
            <person name="Kiontke K."/>
            <person name="Gunsalus K."/>
            <person name="Fitch D.H."/>
            <person name="Piano F."/>
        </authorList>
    </citation>
    <scope>NUCLEOTIDE SEQUENCE [LARGE SCALE GENOMIC DNA]</scope>
    <source>
        <strain evidence="11">PF1309</strain>
    </source>
</reference>
<dbReference type="SUPFAM" id="SSF53187">
    <property type="entry name" value="Zn-dependent exopeptidases"/>
    <property type="match status" value="1"/>
</dbReference>
<gene>
    <name evidence="11" type="ORF">WR25_21930</name>
</gene>
<feature type="active site" description="Proton donor/acceptor" evidence="9">
    <location>
        <position position="421"/>
    </location>
</feature>
<evidence type="ECO:0000256" key="1">
    <source>
        <dbReference type="ARBA" id="ARBA00001947"/>
    </source>
</evidence>
<evidence type="ECO:0000256" key="8">
    <source>
        <dbReference type="ARBA" id="ARBA00023180"/>
    </source>
</evidence>
<evidence type="ECO:0000256" key="6">
    <source>
        <dbReference type="ARBA" id="ARBA00022801"/>
    </source>
</evidence>
<dbReference type="SMART" id="SM00631">
    <property type="entry name" value="Zn_pept"/>
    <property type="match status" value="1"/>
</dbReference>
<dbReference type="InterPro" id="IPR000834">
    <property type="entry name" value="Peptidase_M14"/>
</dbReference>
<dbReference type="GO" id="GO:0016485">
    <property type="term" value="P:protein processing"/>
    <property type="evidence" value="ECO:0007669"/>
    <property type="project" value="TreeGrafter"/>
</dbReference>
<name>A0A2A2KY61_9BILA</name>
<keyword evidence="4" id="KW-0645">Protease</keyword>
<dbReference type="Gene3D" id="3.40.630.10">
    <property type="entry name" value="Zn peptidases"/>
    <property type="match status" value="1"/>
</dbReference>
<dbReference type="InterPro" id="IPR057246">
    <property type="entry name" value="CARBOXYPEPT_ZN_1"/>
</dbReference>
<dbReference type="FunFam" id="3.40.630.10:FF:000020">
    <property type="entry name" value="Carboxypeptidase D"/>
    <property type="match status" value="1"/>
</dbReference>
<dbReference type="GO" id="GO:0008270">
    <property type="term" value="F:zinc ion binding"/>
    <property type="evidence" value="ECO:0007669"/>
    <property type="project" value="InterPro"/>
</dbReference>
<dbReference type="PRINTS" id="PR00765">
    <property type="entry name" value="CRBOXYPTASEA"/>
</dbReference>
<dbReference type="InterPro" id="IPR050753">
    <property type="entry name" value="Peptidase_M14_domain"/>
</dbReference>
<dbReference type="GO" id="GO:0005615">
    <property type="term" value="C:extracellular space"/>
    <property type="evidence" value="ECO:0007669"/>
    <property type="project" value="TreeGrafter"/>
</dbReference>
<dbReference type="CDD" id="cd03858">
    <property type="entry name" value="M14_CP_N-E_like"/>
    <property type="match status" value="1"/>
</dbReference>
<comment type="cofactor">
    <cofactor evidence="1">
        <name>Zn(2+)</name>
        <dbReference type="ChEBI" id="CHEBI:29105"/>
    </cofactor>
</comment>
<organism evidence="11 12">
    <name type="scientific">Diploscapter pachys</name>
    <dbReference type="NCBI Taxonomy" id="2018661"/>
    <lineage>
        <taxon>Eukaryota</taxon>
        <taxon>Metazoa</taxon>
        <taxon>Ecdysozoa</taxon>
        <taxon>Nematoda</taxon>
        <taxon>Chromadorea</taxon>
        <taxon>Rhabditida</taxon>
        <taxon>Rhabditina</taxon>
        <taxon>Rhabditomorpha</taxon>
        <taxon>Rhabditoidea</taxon>
        <taxon>Rhabditidae</taxon>
        <taxon>Diploscapter</taxon>
    </lineage>
</organism>
<keyword evidence="8" id="KW-0325">Glycoprotein</keyword>
<keyword evidence="5" id="KW-0479">Metal-binding</keyword>
<dbReference type="AlphaFoldDB" id="A0A2A2KY61"/>
<dbReference type="Pfam" id="PF00246">
    <property type="entry name" value="Peptidase_M14"/>
    <property type="match status" value="1"/>
</dbReference>